<keyword evidence="4" id="KW-0812">Transmembrane</keyword>
<dbReference type="SUPFAM" id="SSF56112">
    <property type="entry name" value="Protein kinase-like (PK-like)"/>
    <property type="match status" value="2"/>
</dbReference>
<evidence type="ECO:0000256" key="10">
    <source>
        <dbReference type="ARBA" id="ARBA00023136"/>
    </source>
</evidence>
<keyword evidence="11" id="KW-0325">Glycoprotein</keyword>
<dbReference type="Pfam" id="PF12819">
    <property type="entry name" value="Malectin_like"/>
    <property type="match status" value="2"/>
</dbReference>
<dbReference type="PROSITE" id="PS00108">
    <property type="entry name" value="PROTEIN_KINASE_ST"/>
    <property type="match status" value="2"/>
</dbReference>
<feature type="domain" description="Protein kinase" evidence="14">
    <location>
        <begin position="1357"/>
        <end position="1611"/>
    </location>
</feature>
<keyword evidence="9" id="KW-1133">Transmembrane helix</keyword>
<evidence type="ECO:0000256" key="8">
    <source>
        <dbReference type="ARBA" id="ARBA00022840"/>
    </source>
</evidence>
<dbReference type="InterPro" id="IPR008271">
    <property type="entry name" value="Ser/Thr_kinase_AS"/>
</dbReference>
<evidence type="ECO:0000256" key="9">
    <source>
        <dbReference type="ARBA" id="ARBA00022989"/>
    </source>
</evidence>
<keyword evidence="7" id="KW-0418">Kinase</keyword>
<feature type="compositionally biased region" description="Polar residues" evidence="13">
    <location>
        <begin position="810"/>
        <end position="831"/>
    </location>
</feature>
<sequence length="1652" mass="183515">MKMHIFLKIVQLTWKKFRRKLLLLLELKTIAGDGATAAYVPTDIFLFNCGETSNQMDISGRNWMAEQPNILPSNAAIASFVSHASFQGSGVPQVPYMTARIFRHDFTYSFPVSPGWKFLRLYFYPTRYSSDLEAAVNSYFSVTVNGFTLLKNFRADLTAKASHDASIFKEFIVPVSSGYTMLNLTFSPSLNMLAFVNGIEIVSMPDRFYSKGGFDDKIKQVGNSIDFEINNSTAFETVHRLNIGGQLIDGISDTGMFRPWLAEKFQLSEKSGIVPVVPGVKINYMENTPAYVAPEDVYTTYRTMGNAEHPRLNQNFNLTWLFPVDAGFNYLVRLHFCETLSDVNGPGQRVFTIFIGNKIAKLDMDVIQLSGGSRIPVYLDFSVLVGFESGPRPDLRLDLHPYTDSGPKYYDAILNGVEILKLSVSGGNLAGPNPNPTSAMFIVVVIVMKRRKKKKKVNVDTKSKPTDSWTTLPLVAGSSHTRSTTSLPSDLCRRFSILEIKSATNNFEKKLIVGVGGFGPVYKGRIDGGATLVAVKRLDVSSNQGATEFEAELKMLSVLRHIHLVSLIGYCDDENEMVLVYEYMPHGTLRDHLYKRNKVFDPPLSWKRRLEICVGAARGLQYLHTGAKDMIIHRDIKTTNILLDENYVAKVSDFGLSKVGLTSSSQTHVSTVVKGSFGYLDPEYYRRQVLTEKSDVYSFGVVLFEVLCCRPVKLESAPREEADLIRWVKSNYKKGTVDQIVDADLTAEITPLSLEKFCEIAVRCVQDRGIERPSMNDVVWALEFALQLHEAAKDKNGVDSLDIPRRDEVGTTTDGENNLFSRTTGRMSKSVTSDDDSARLAGDERSGSSWGVFSEIKDPRARHALLVICILVSAAVLGDATAAYKPTDLFLINCGTSSDTIDSQSQTWTSDQQHLLTSNLDNVSFSSNASYQEEVPQVPYTTARVFLSNVDYSFPVSPGWKYLRLYFYPTRYESGFDAASSFFSVTVNGFTLLKNFSADLTVKASKSKSLIKEFIVPVNQTLNLTFTPSPSSLAFVNGIEIVSMPDGSYSKGGFDNMITNVGSTIDFIIKNTTAFETVHRINVGGQMVDEVGDTGMFRRWLPDDDVILSENSGMKPDVTGVKINYTDKTPLYVAPEDVYKTYRTMGNVGYPRLNLNFNLTWLFPVDAGFLYLVRLHFCETLSDVNGSNQRVFTIFIGNKIAMLDMDVIQLSGGSRIPVYLDFSVLVGFESGPRPDLRLDLHPYTDSGPKYYDAILNGVEILKLSVSGGNLAGPNPNPLVSSDQTPNHVKPSARKGNNSHVLVITLAVVGSSIFLAMNKTKDVPLHTTSKPTDSCSPLTTYLCRRFSIFEIKYATNDFDEKLIVGTGGFGSVYKGQIDGGTTLVAVKRLGIASKQGAKEFKTELEMLSKLRHVHLVSLIGYCDDESEMVLVYEYMPREICIGAARGLQYLHTGAKHAIIHRDIKTTNILLDENYVAKVSDFGLSKVGPTSESQSHVSTVVKGTFGYLDPEYYRRQVLTVKSDVYSFGVVMFEVLCCRLINIEIVPQEQSDLIRWVKSNYIGGTLDQIIDPDLAVDITMISLEKFCEIAVRCVQDRGTERPPMNDVVWGLEFTLQLHEAAKKNNEGGTMTDAEALLSKTDDNCDPVIAEEPKAL</sequence>
<dbReference type="PANTHER" id="PTHR34590:SF5">
    <property type="entry name" value="OS04G0586500 PROTEIN"/>
    <property type="match status" value="1"/>
</dbReference>
<evidence type="ECO:0000313" key="15">
    <source>
        <dbReference type="EMBL" id="KAH0885515.1"/>
    </source>
</evidence>
<keyword evidence="16" id="KW-1185">Reference proteome</keyword>
<dbReference type="InterPro" id="IPR001245">
    <property type="entry name" value="Ser-Thr/Tyr_kinase_cat_dom"/>
</dbReference>
<organism evidence="15 16">
    <name type="scientific">Brassica napus</name>
    <name type="common">Rape</name>
    <dbReference type="NCBI Taxonomy" id="3708"/>
    <lineage>
        <taxon>Eukaryota</taxon>
        <taxon>Viridiplantae</taxon>
        <taxon>Streptophyta</taxon>
        <taxon>Embryophyta</taxon>
        <taxon>Tracheophyta</taxon>
        <taxon>Spermatophyta</taxon>
        <taxon>Magnoliopsida</taxon>
        <taxon>eudicotyledons</taxon>
        <taxon>Gunneridae</taxon>
        <taxon>Pentapetalae</taxon>
        <taxon>rosids</taxon>
        <taxon>malvids</taxon>
        <taxon>Brassicales</taxon>
        <taxon>Brassicaceae</taxon>
        <taxon>Brassiceae</taxon>
        <taxon>Brassica</taxon>
    </lineage>
</organism>
<dbReference type="Gene3D" id="2.60.120.430">
    <property type="entry name" value="Galactose-binding lectin"/>
    <property type="match status" value="4"/>
</dbReference>
<evidence type="ECO:0000256" key="7">
    <source>
        <dbReference type="ARBA" id="ARBA00022777"/>
    </source>
</evidence>
<dbReference type="PROSITE" id="PS50011">
    <property type="entry name" value="PROTEIN_KINASE_DOM"/>
    <property type="match status" value="2"/>
</dbReference>
<evidence type="ECO:0000256" key="3">
    <source>
        <dbReference type="ARBA" id="ARBA00022679"/>
    </source>
</evidence>
<dbReference type="InterPro" id="IPR011009">
    <property type="entry name" value="Kinase-like_dom_sf"/>
</dbReference>
<dbReference type="Pfam" id="PF07714">
    <property type="entry name" value="PK_Tyr_Ser-Thr"/>
    <property type="match status" value="1"/>
</dbReference>
<dbReference type="CDD" id="cd14066">
    <property type="entry name" value="STKc_IRAK"/>
    <property type="match status" value="1"/>
</dbReference>
<dbReference type="EMBL" id="JAGKQM010000014">
    <property type="protein sequence ID" value="KAH0885515.1"/>
    <property type="molecule type" value="Genomic_DNA"/>
</dbReference>
<feature type="binding site" evidence="12">
    <location>
        <position position="1386"/>
    </location>
    <ligand>
        <name>ATP</name>
        <dbReference type="ChEBI" id="CHEBI:30616"/>
    </ligand>
</feature>
<evidence type="ECO:0000256" key="2">
    <source>
        <dbReference type="ARBA" id="ARBA00022527"/>
    </source>
</evidence>
<gene>
    <name evidence="15" type="ORF">HID58_061611</name>
</gene>
<dbReference type="InterPro" id="IPR024788">
    <property type="entry name" value="Malectin-like_Carb-bd_dom"/>
</dbReference>
<keyword evidence="6 12" id="KW-0547">Nucleotide-binding</keyword>
<dbReference type="InterPro" id="IPR000719">
    <property type="entry name" value="Prot_kinase_dom"/>
</dbReference>
<proteinExistence type="predicted"/>
<keyword evidence="8 12" id="KW-0067">ATP-binding</keyword>
<evidence type="ECO:0000313" key="16">
    <source>
        <dbReference type="Proteomes" id="UP000824890"/>
    </source>
</evidence>
<dbReference type="Gene3D" id="1.10.510.10">
    <property type="entry name" value="Transferase(Phosphotransferase) domain 1"/>
    <property type="match status" value="2"/>
</dbReference>
<name>A0ABQ7ZZ24_BRANA</name>
<keyword evidence="2" id="KW-0723">Serine/threonine-protein kinase</keyword>
<evidence type="ECO:0000256" key="1">
    <source>
        <dbReference type="ARBA" id="ARBA00004479"/>
    </source>
</evidence>
<reference evidence="15 16" key="1">
    <citation type="submission" date="2021-05" db="EMBL/GenBank/DDBJ databases">
        <title>Genome Assembly of Synthetic Allotetraploid Brassica napus Reveals Homoeologous Exchanges between Subgenomes.</title>
        <authorList>
            <person name="Davis J.T."/>
        </authorList>
    </citation>
    <scope>NUCLEOTIDE SEQUENCE [LARGE SCALE GENOMIC DNA]</scope>
    <source>
        <strain evidence="16">cv. Da-Ae</strain>
        <tissue evidence="15">Seedling</tissue>
    </source>
</reference>
<protein>
    <recommendedName>
        <fullName evidence="14">Protein kinase domain-containing protein</fullName>
    </recommendedName>
</protein>
<evidence type="ECO:0000256" key="13">
    <source>
        <dbReference type="SAM" id="MobiDB-lite"/>
    </source>
</evidence>
<comment type="caution">
    <text evidence="15">The sequence shown here is derived from an EMBL/GenBank/DDBJ whole genome shotgun (WGS) entry which is preliminary data.</text>
</comment>
<evidence type="ECO:0000256" key="11">
    <source>
        <dbReference type="ARBA" id="ARBA00023180"/>
    </source>
</evidence>
<feature type="region of interest" description="Disordered" evidence="13">
    <location>
        <begin position="803"/>
        <end position="848"/>
    </location>
</feature>
<dbReference type="InterPro" id="IPR017441">
    <property type="entry name" value="Protein_kinase_ATP_BS"/>
</dbReference>
<keyword evidence="3" id="KW-0808">Transferase</keyword>
<keyword evidence="5" id="KW-0732">Signal</keyword>
<dbReference type="InterPro" id="IPR045272">
    <property type="entry name" value="ANXUR1/2-like"/>
</dbReference>
<feature type="compositionally biased region" description="Basic and acidic residues" evidence="13">
    <location>
        <begin position="836"/>
        <end position="846"/>
    </location>
</feature>
<comment type="subcellular location">
    <subcellularLocation>
        <location evidence="1">Membrane</location>
        <topology evidence="1">Single-pass type I membrane protein</topology>
    </subcellularLocation>
</comment>
<dbReference type="PANTHER" id="PTHR34590">
    <property type="entry name" value="OS03G0124300 PROTEIN-RELATED"/>
    <property type="match status" value="1"/>
</dbReference>
<feature type="domain" description="Protein kinase" evidence="14">
    <location>
        <begin position="507"/>
        <end position="792"/>
    </location>
</feature>
<dbReference type="Proteomes" id="UP000824890">
    <property type="component" value="Unassembled WGS sequence"/>
</dbReference>
<dbReference type="Gene3D" id="3.30.200.20">
    <property type="entry name" value="Phosphorylase Kinase, domain 1"/>
    <property type="match status" value="2"/>
</dbReference>
<keyword evidence="10" id="KW-0472">Membrane</keyword>
<evidence type="ECO:0000256" key="4">
    <source>
        <dbReference type="ARBA" id="ARBA00022692"/>
    </source>
</evidence>
<dbReference type="PROSITE" id="PS00107">
    <property type="entry name" value="PROTEIN_KINASE_ATP"/>
    <property type="match status" value="1"/>
</dbReference>
<evidence type="ECO:0000259" key="14">
    <source>
        <dbReference type="PROSITE" id="PS50011"/>
    </source>
</evidence>
<dbReference type="Pfam" id="PF00069">
    <property type="entry name" value="Pkinase"/>
    <property type="match status" value="1"/>
</dbReference>
<evidence type="ECO:0000256" key="6">
    <source>
        <dbReference type="ARBA" id="ARBA00022741"/>
    </source>
</evidence>
<dbReference type="SMART" id="SM00220">
    <property type="entry name" value="S_TKc"/>
    <property type="match status" value="2"/>
</dbReference>
<evidence type="ECO:0000256" key="12">
    <source>
        <dbReference type="PROSITE-ProRule" id="PRU10141"/>
    </source>
</evidence>
<accession>A0ABQ7ZZ24</accession>
<evidence type="ECO:0000256" key="5">
    <source>
        <dbReference type="ARBA" id="ARBA00022729"/>
    </source>
</evidence>